<dbReference type="EC" id="2.7.7.49" evidence="1"/>
<gene>
    <name evidence="11" type="ORF">Tco_0978020</name>
</gene>
<dbReference type="InterPro" id="IPR043128">
    <property type="entry name" value="Rev_trsase/Diguanyl_cyclase"/>
</dbReference>
<evidence type="ECO:0000256" key="7">
    <source>
        <dbReference type="ARBA" id="ARBA00022918"/>
    </source>
</evidence>
<keyword evidence="4" id="KW-0540">Nuclease</keyword>
<keyword evidence="2" id="KW-0808">Transferase</keyword>
<accession>A0ABQ5EM77</accession>
<proteinExistence type="predicted"/>
<evidence type="ECO:0000256" key="3">
    <source>
        <dbReference type="ARBA" id="ARBA00022695"/>
    </source>
</evidence>
<dbReference type="Gene3D" id="3.30.70.270">
    <property type="match status" value="2"/>
</dbReference>
<reference evidence="11" key="2">
    <citation type="submission" date="2022-01" db="EMBL/GenBank/DDBJ databases">
        <authorList>
            <person name="Yamashiro T."/>
            <person name="Shiraishi A."/>
            <person name="Satake H."/>
            <person name="Nakayama K."/>
        </authorList>
    </citation>
    <scope>NUCLEOTIDE SEQUENCE</scope>
</reference>
<dbReference type="Gene3D" id="3.10.10.10">
    <property type="entry name" value="HIV Type 1 Reverse Transcriptase, subunit A, domain 1"/>
    <property type="match status" value="1"/>
</dbReference>
<dbReference type="InterPro" id="IPR021109">
    <property type="entry name" value="Peptidase_aspartic_dom_sf"/>
</dbReference>
<dbReference type="SUPFAM" id="SSF56672">
    <property type="entry name" value="DNA/RNA polymerases"/>
    <property type="match status" value="1"/>
</dbReference>
<keyword evidence="7" id="KW-0695">RNA-directed DNA polymerase</keyword>
<evidence type="ECO:0000256" key="2">
    <source>
        <dbReference type="ARBA" id="ARBA00022679"/>
    </source>
</evidence>
<dbReference type="PANTHER" id="PTHR37984:SF5">
    <property type="entry name" value="PROTEIN NYNRIN-LIKE"/>
    <property type="match status" value="1"/>
</dbReference>
<evidence type="ECO:0000256" key="1">
    <source>
        <dbReference type="ARBA" id="ARBA00012493"/>
    </source>
</evidence>
<evidence type="ECO:0000256" key="5">
    <source>
        <dbReference type="ARBA" id="ARBA00022759"/>
    </source>
</evidence>
<dbReference type="Pfam" id="PF03732">
    <property type="entry name" value="Retrotrans_gag"/>
    <property type="match status" value="1"/>
</dbReference>
<feature type="domain" description="Reverse transcriptase RNase H-like" evidence="10">
    <location>
        <begin position="751"/>
        <end position="852"/>
    </location>
</feature>
<dbReference type="Proteomes" id="UP001151760">
    <property type="component" value="Unassembled WGS sequence"/>
</dbReference>
<dbReference type="CDD" id="cd01647">
    <property type="entry name" value="RT_LTR"/>
    <property type="match status" value="1"/>
</dbReference>
<evidence type="ECO:0000259" key="9">
    <source>
        <dbReference type="Pfam" id="PF03732"/>
    </source>
</evidence>
<dbReference type="InterPro" id="IPR000477">
    <property type="entry name" value="RT_dom"/>
</dbReference>
<dbReference type="Pfam" id="PF17917">
    <property type="entry name" value="RT_RNaseH"/>
    <property type="match status" value="1"/>
</dbReference>
<dbReference type="Pfam" id="PF08284">
    <property type="entry name" value="RVP_2"/>
    <property type="match status" value="1"/>
</dbReference>
<comment type="caution">
    <text evidence="11">The sequence shown here is derived from an EMBL/GenBank/DDBJ whole genome shotgun (WGS) entry which is preliminary data.</text>
</comment>
<keyword evidence="6" id="KW-0378">Hydrolase</keyword>
<evidence type="ECO:0000313" key="12">
    <source>
        <dbReference type="Proteomes" id="UP001151760"/>
    </source>
</evidence>
<keyword evidence="3" id="KW-0548">Nucleotidyltransferase</keyword>
<reference evidence="11" key="1">
    <citation type="journal article" date="2022" name="Int. J. Mol. Sci.">
        <title>Draft Genome of Tanacetum Coccineum: Genomic Comparison of Closely Related Tanacetum-Family Plants.</title>
        <authorList>
            <person name="Yamashiro T."/>
            <person name="Shiraishi A."/>
            <person name="Nakayama K."/>
            <person name="Satake H."/>
        </authorList>
    </citation>
    <scope>NUCLEOTIDE SEQUENCE</scope>
</reference>
<keyword evidence="12" id="KW-1185">Reference proteome</keyword>
<feature type="domain" description="Reverse transcriptase" evidence="8">
    <location>
        <begin position="505"/>
        <end position="661"/>
    </location>
</feature>
<dbReference type="InterPro" id="IPR041373">
    <property type="entry name" value="RT_RNaseH"/>
</dbReference>
<evidence type="ECO:0000313" key="11">
    <source>
        <dbReference type="EMBL" id="GJT51863.1"/>
    </source>
</evidence>
<dbReference type="InterPro" id="IPR005162">
    <property type="entry name" value="Retrotrans_gag_dom"/>
</dbReference>
<dbReference type="EMBL" id="BQNB010016443">
    <property type="protein sequence ID" value="GJT51863.1"/>
    <property type="molecule type" value="Genomic_DNA"/>
</dbReference>
<dbReference type="Gene3D" id="2.40.70.10">
    <property type="entry name" value="Acid Proteases"/>
    <property type="match status" value="1"/>
</dbReference>
<evidence type="ECO:0000256" key="4">
    <source>
        <dbReference type="ARBA" id="ARBA00022722"/>
    </source>
</evidence>
<protein>
    <recommendedName>
        <fullName evidence="1">RNA-directed DNA polymerase</fullName>
        <ecNumber evidence="1">2.7.7.49</ecNumber>
    </recommendedName>
</protein>
<name>A0ABQ5EM77_9ASTR</name>
<evidence type="ECO:0000256" key="6">
    <source>
        <dbReference type="ARBA" id="ARBA00022801"/>
    </source>
</evidence>
<evidence type="ECO:0000259" key="8">
    <source>
        <dbReference type="Pfam" id="PF00078"/>
    </source>
</evidence>
<dbReference type="CDD" id="cd09274">
    <property type="entry name" value="RNase_HI_RT_Ty3"/>
    <property type="match status" value="1"/>
</dbReference>
<organism evidence="11 12">
    <name type="scientific">Tanacetum coccineum</name>
    <dbReference type="NCBI Taxonomy" id="301880"/>
    <lineage>
        <taxon>Eukaryota</taxon>
        <taxon>Viridiplantae</taxon>
        <taxon>Streptophyta</taxon>
        <taxon>Embryophyta</taxon>
        <taxon>Tracheophyta</taxon>
        <taxon>Spermatophyta</taxon>
        <taxon>Magnoliopsida</taxon>
        <taxon>eudicotyledons</taxon>
        <taxon>Gunneridae</taxon>
        <taxon>Pentapetalae</taxon>
        <taxon>asterids</taxon>
        <taxon>campanulids</taxon>
        <taxon>Asterales</taxon>
        <taxon>Asteraceae</taxon>
        <taxon>Asteroideae</taxon>
        <taxon>Anthemideae</taxon>
        <taxon>Anthemidinae</taxon>
        <taxon>Tanacetum</taxon>
    </lineage>
</organism>
<dbReference type="CDD" id="cd00303">
    <property type="entry name" value="retropepsin_like"/>
    <property type="match status" value="1"/>
</dbReference>
<keyword evidence="5" id="KW-0255">Endonuclease</keyword>
<dbReference type="Pfam" id="PF00078">
    <property type="entry name" value="RVT_1"/>
    <property type="match status" value="1"/>
</dbReference>
<dbReference type="InterPro" id="IPR043502">
    <property type="entry name" value="DNA/RNA_pol_sf"/>
</dbReference>
<feature type="domain" description="Retrotransposon gag" evidence="9">
    <location>
        <begin position="5"/>
        <end position="96"/>
    </location>
</feature>
<sequence>MLMAFPFTLKGKARLWINRLFAGSITIWDLLKNAFLSRYRPLSQIIRQTKAIRNYGQECNEPLHLAWEGFNDLLYNCPNHKINEHEQLQIYYQGLDLETRKKADFMGLILRMTPTARIKAINELSKHSLSWYKEEEYNEKDFDKYKTPNDERGSLLEETIIILNKVPHKEKDPGGFTILCVIGQSGITKALSDLGASISLMPYSMFLRLNIRDLKPTRMCIELANKTTQFPKGIAENVMVKIDKFVFPVDFVIPDMEEDHRISIILGRPFLANAHAMIDVFNKNISFEVEDEVITFDLEKSMKFPPNEDTCHAADIINLSVVSNMKVFLPQDHVNSIEPILYHLHETHEDDDNPTLFIANSINDEKPTPKLPSHLEYDFLYNNHELSIISSLLSDQEKRSLLEVLTKHKKALSWKISDIKGISPSFCTHKILMEEKSKPTVHPQRRLNPKVQDIVKAKILKLLDVGLIYVISDSPWVSPIHVVPKKGGTTVITNKDNELVPTRTVIGWRVCIDYRKLNDATRKDHFPLPFNDQMLERLSGNEYYCFLDRFSGYFQIPLAPEDQEKTTFTCPYGTFAYRRMPFGLCNAHATFQRCMTAIFHDMCKDFMEVFMDDFFVFGNSFGTCLNNLSKMLARCEETNLVLNWEKCHFMVKEGIVLGHKISKAGIEVDKAKVDVIASLPYPTNIKGIRSFLGHAGFYRRFIKDFSKIARPMTQLLMKDAKFDFSDECIKSFDILRDKLVTAPMIIAPNWDLDFELMCDASDYAVGAVLGQRIEKKFRPIYYASKTMNSAQEHYTTTEKELLAVVYTFDKFRSYLIMSKIVVYTDHSALKYLFSKQDAKPRLIRWVLLLQEFTIKIKDKKGTENLAADHLFRLENPGKHRFLQLNQLDEFRSDAYEHSRAYKERTKCWHDSKIMDKKFQEGGGEVLVFNSRLKLFPGKLRTRWYGPYTVIKVYPYGTVEVLDRNGVQFKVNGHKNAEAKRKFSRPARPIIIGNLAEIPAVTTQPLQLRRNHYRDKELAGRRR</sequence>
<evidence type="ECO:0000259" key="10">
    <source>
        <dbReference type="Pfam" id="PF17917"/>
    </source>
</evidence>
<dbReference type="InterPro" id="IPR050951">
    <property type="entry name" value="Retrovirus_Pol_polyprotein"/>
</dbReference>
<dbReference type="PANTHER" id="PTHR37984">
    <property type="entry name" value="PROTEIN CBG26694"/>
    <property type="match status" value="1"/>
</dbReference>